<dbReference type="Gene3D" id="3.40.190.10">
    <property type="entry name" value="Periplasmic binding protein-like II"/>
    <property type="match status" value="1"/>
</dbReference>
<protein>
    <submittedName>
        <fullName evidence="5">Oligopeptide ABC transporter substrate-binding protein</fullName>
    </submittedName>
</protein>
<evidence type="ECO:0000256" key="1">
    <source>
        <dbReference type="ARBA" id="ARBA00004418"/>
    </source>
</evidence>
<dbReference type="PANTHER" id="PTHR30290:SF38">
    <property type="entry name" value="D,D-DIPEPTIDE-BINDING PERIPLASMIC PROTEIN DDPA-RELATED"/>
    <property type="match status" value="1"/>
</dbReference>
<evidence type="ECO:0000313" key="5">
    <source>
        <dbReference type="EMBL" id="HAE48236.1"/>
    </source>
</evidence>
<dbReference type="EMBL" id="DMAI01000198">
    <property type="protein sequence ID" value="HAE48236.1"/>
    <property type="molecule type" value="Genomic_DNA"/>
</dbReference>
<dbReference type="PANTHER" id="PTHR30290">
    <property type="entry name" value="PERIPLASMIC BINDING COMPONENT OF ABC TRANSPORTER"/>
    <property type="match status" value="1"/>
</dbReference>
<reference evidence="5 6" key="1">
    <citation type="journal article" date="2018" name="Nat. Biotechnol.">
        <title>A standardized bacterial taxonomy based on genome phylogeny substantially revises the tree of life.</title>
        <authorList>
            <person name="Parks D.H."/>
            <person name="Chuvochina M."/>
            <person name="Waite D.W."/>
            <person name="Rinke C."/>
            <person name="Skarshewski A."/>
            <person name="Chaumeil P.A."/>
            <person name="Hugenholtz P."/>
        </authorList>
    </citation>
    <scope>NUCLEOTIDE SEQUENCE [LARGE SCALE GENOMIC DNA]</scope>
    <source>
        <strain evidence="5">UBA8739</strain>
    </source>
</reference>
<dbReference type="GO" id="GO:0015833">
    <property type="term" value="P:peptide transport"/>
    <property type="evidence" value="ECO:0007669"/>
    <property type="project" value="TreeGrafter"/>
</dbReference>
<comment type="caution">
    <text evidence="5">The sequence shown here is derived from an EMBL/GenBank/DDBJ whole genome shotgun (WGS) entry which is preliminary data.</text>
</comment>
<dbReference type="GO" id="GO:1904680">
    <property type="term" value="F:peptide transmembrane transporter activity"/>
    <property type="evidence" value="ECO:0007669"/>
    <property type="project" value="TreeGrafter"/>
</dbReference>
<dbReference type="InterPro" id="IPR006311">
    <property type="entry name" value="TAT_signal"/>
</dbReference>
<sequence>MTTPIRRCGRCDAPALPDQHLPYPYLPDPYRSDLHPTRGLPAMTITRRDLLRLIGAGTATAALPGTFSSVVQAAGADPRPVLRIAVQALPASLEPLEVISNIGLRQTTCLFDSPLRRDFKAEAATPGTAKIDPQLATAVTRIDDLTWRMTLRPGVMLHDGSTLSAADVAATFAPGRIGPDTPWPEGRILFGHLAEVRTVDALTVDLVTRNPDPVMPQRLAAYGAWIVGAKAMAAGGPETMRTAPVGAGPYKLAEFVRDTRLVLSSHDDYWMGRPAAREVRIEVVPEAATRIAGLISGEYDIVTNLLPDQMPQLDGYDDVEAVAVPLDLVHMLFYDTRRPAVADARIRQALNHAIDYDALGRAVWGARFSRPNGLQTPAFGPLYDAGRRHFPFDPARAKALLAEAGYDGTPVRMRLISGYYVGAEAAGQIIQAMWAQIGVPLELEFVESMKQALEPGADVRMISAAFRFPDPLGGGVVPAWGPDSAVQKRGFWSSDRFNAGIAELQAAQDTADRRRIFQHLLDLFDEEAPGVVLYGVNEVYGKRRPVNWTHYPLYYLDLRPDNLSFA</sequence>
<dbReference type="InterPro" id="IPR000914">
    <property type="entry name" value="SBP_5_dom"/>
</dbReference>
<accession>A0A3B9IKI6</accession>
<dbReference type="Gene3D" id="3.90.76.10">
    <property type="entry name" value="Dipeptide-binding Protein, Domain 1"/>
    <property type="match status" value="1"/>
</dbReference>
<feature type="domain" description="Solute-binding protein family 5" evidence="4">
    <location>
        <begin position="130"/>
        <end position="470"/>
    </location>
</feature>
<dbReference type="SUPFAM" id="SSF53850">
    <property type="entry name" value="Periplasmic binding protein-like II"/>
    <property type="match status" value="1"/>
</dbReference>
<name>A0A3B9IKI6_9PROT</name>
<evidence type="ECO:0000256" key="3">
    <source>
        <dbReference type="ARBA" id="ARBA00022729"/>
    </source>
</evidence>
<proteinExistence type="inferred from homology"/>
<evidence type="ECO:0000313" key="6">
    <source>
        <dbReference type="Proteomes" id="UP000257706"/>
    </source>
</evidence>
<keyword evidence="3" id="KW-0732">Signal</keyword>
<evidence type="ECO:0000256" key="2">
    <source>
        <dbReference type="ARBA" id="ARBA00005695"/>
    </source>
</evidence>
<dbReference type="AlphaFoldDB" id="A0A3B9IKI6"/>
<dbReference type="InterPro" id="IPR039424">
    <property type="entry name" value="SBP_5"/>
</dbReference>
<comment type="similarity">
    <text evidence="2">Belongs to the bacterial solute-binding protein 5 family.</text>
</comment>
<gene>
    <name evidence="5" type="ORF">DCK97_12520</name>
</gene>
<dbReference type="Gene3D" id="3.10.105.10">
    <property type="entry name" value="Dipeptide-binding Protein, Domain 3"/>
    <property type="match status" value="1"/>
</dbReference>
<evidence type="ECO:0000259" key="4">
    <source>
        <dbReference type="Pfam" id="PF00496"/>
    </source>
</evidence>
<dbReference type="Pfam" id="PF00496">
    <property type="entry name" value="SBP_bac_5"/>
    <property type="match status" value="1"/>
</dbReference>
<dbReference type="PROSITE" id="PS51318">
    <property type="entry name" value="TAT"/>
    <property type="match status" value="1"/>
</dbReference>
<dbReference type="Proteomes" id="UP000257706">
    <property type="component" value="Unassembled WGS sequence"/>
</dbReference>
<organism evidence="5 6">
    <name type="scientific">Tistrella mobilis</name>
    <dbReference type="NCBI Taxonomy" id="171437"/>
    <lineage>
        <taxon>Bacteria</taxon>
        <taxon>Pseudomonadati</taxon>
        <taxon>Pseudomonadota</taxon>
        <taxon>Alphaproteobacteria</taxon>
        <taxon>Geminicoccales</taxon>
        <taxon>Geminicoccaceae</taxon>
        <taxon>Tistrella</taxon>
    </lineage>
</organism>
<comment type="subcellular location">
    <subcellularLocation>
        <location evidence="1">Periplasm</location>
    </subcellularLocation>
</comment>